<accession>A0ABV4T2D6</accession>
<keyword evidence="3" id="KW-1185">Reference proteome</keyword>
<evidence type="ECO:0000256" key="1">
    <source>
        <dbReference type="SAM" id="MobiDB-lite"/>
    </source>
</evidence>
<comment type="caution">
    <text evidence="2">The sequence shown here is derived from an EMBL/GenBank/DDBJ whole genome shotgun (WGS) entry which is preliminary data.</text>
</comment>
<organism evidence="2 3">
    <name type="scientific">Streptomyces aureus</name>
    <dbReference type="NCBI Taxonomy" id="193461"/>
    <lineage>
        <taxon>Bacteria</taxon>
        <taxon>Bacillati</taxon>
        <taxon>Actinomycetota</taxon>
        <taxon>Actinomycetes</taxon>
        <taxon>Kitasatosporales</taxon>
        <taxon>Streptomycetaceae</taxon>
        <taxon>Streptomyces</taxon>
    </lineage>
</organism>
<sequence>MGSARADAAVVAPENGVPLLFTEARRPGAADAAHPLERPQAQRNVSLAVPPVLLVFHQIGARPARTQMQKVALFARERWRGRWDSDGAFHTYEQKILIVATTLELLCEQGPHGKIFWRFNRRYLQTLWDVIGNPRMDAALERRREEQQARQEVHQAERNRLAAQQAAEHEARRPVCTVCGAKFPDDRWKIVQRYPRPSNGWRPHLCEFSEAAALQEEAERERQGAAAHARAEAEANKPRGLFGRRVAADVLRDLHRAGASICSVCCYMRRRICAPALSTVVRL</sequence>
<dbReference type="EMBL" id="JBGOSP010000068">
    <property type="protein sequence ID" value="MFA3843646.1"/>
    <property type="molecule type" value="Genomic_DNA"/>
</dbReference>
<gene>
    <name evidence="2" type="ORF">ACEG43_47465</name>
</gene>
<proteinExistence type="predicted"/>
<name>A0ABV4T2D6_9ACTN</name>
<dbReference type="RefSeq" id="WP_372567446.1">
    <property type="nucleotide sequence ID" value="NZ_JBGOSP010000068.1"/>
</dbReference>
<dbReference type="Proteomes" id="UP001571476">
    <property type="component" value="Unassembled WGS sequence"/>
</dbReference>
<reference evidence="2 3" key="1">
    <citation type="submission" date="2024-08" db="EMBL/GenBank/DDBJ databases">
        <title>Genome sequence of Streptomyces aureus CACIA-1.46HGO.</title>
        <authorList>
            <person name="Evangelista-Martinez Z."/>
        </authorList>
    </citation>
    <scope>NUCLEOTIDE SEQUENCE [LARGE SCALE GENOMIC DNA]</scope>
    <source>
        <strain evidence="2 3">CACIA-1.46HGO</strain>
    </source>
</reference>
<feature type="region of interest" description="Disordered" evidence="1">
    <location>
        <begin position="145"/>
        <end position="166"/>
    </location>
</feature>
<feature type="compositionally biased region" description="Basic and acidic residues" evidence="1">
    <location>
        <begin position="145"/>
        <end position="160"/>
    </location>
</feature>
<evidence type="ECO:0000313" key="3">
    <source>
        <dbReference type="Proteomes" id="UP001571476"/>
    </source>
</evidence>
<evidence type="ECO:0000313" key="2">
    <source>
        <dbReference type="EMBL" id="MFA3843646.1"/>
    </source>
</evidence>
<protein>
    <submittedName>
        <fullName evidence="2">Uncharacterized protein</fullName>
    </submittedName>
</protein>